<protein>
    <submittedName>
        <fullName evidence="2">Uncharacterized protein</fullName>
    </submittedName>
</protein>
<keyword evidence="3" id="KW-1185">Reference proteome</keyword>
<reference evidence="3" key="1">
    <citation type="journal article" date="2019" name="Int. J. Syst. Evol. Microbiol.">
        <title>The Global Catalogue of Microorganisms (GCM) 10K type strain sequencing project: providing services to taxonomists for standard genome sequencing and annotation.</title>
        <authorList>
            <consortium name="The Broad Institute Genomics Platform"/>
            <consortium name="The Broad Institute Genome Sequencing Center for Infectious Disease"/>
            <person name="Wu L."/>
            <person name="Ma J."/>
        </authorList>
    </citation>
    <scope>NUCLEOTIDE SEQUENCE [LARGE SCALE GENOMIC DNA]</scope>
    <source>
        <strain evidence="3">CCUG 50349</strain>
    </source>
</reference>
<gene>
    <name evidence="2" type="ORF">ACFO3U_11880</name>
</gene>
<evidence type="ECO:0000256" key="1">
    <source>
        <dbReference type="SAM" id="SignalP"/>
    </source>
</evidence>
<feature type="chain" id="PRO_5045259606" evidence="1">
    <location>
        <begin position="20"/>
        <end position="177"/>
    </location>
</feature>
<comment type="caution">
    <text evidence="2">The sequence shown here is derived from an EMBL/GenBank/DDBJ whole genome shotgun (WGS) entry which is preliminary data.</text>
</comment>
<dbReference type="Proteomes" id="UP001595885">
    <property type="component" value="Unassembled WGS sequence"/>
</dbReference>
<feature type="signal peptide" evidence="1">
    <location>
        <begin position="1"/>
        <end position="19"/>
    </location>
</feature>
<name>A0ABV9P9F6_9FLAO</name>
<dbReference type="EMBL" id="JBHSGW010000027">
    <property type="protein sequence ID" value="MFC4740692.1"/>
    <property type="molecule type" value="Genomic_DNA"/>
</dbReference>
<organism evidence="2 3">
    <name type="scientific">Flavobacterium ponti</name>
    <dbReference type="NCBI Taxonomy" id="665133"/>
    <lineage>
        <taxon>Bacteria</taxon>
        <taxon>Pseudomonadati</taxon>
        <taxon>Bacteroidota</taxon>
        <taxon>Flavobacteriia</taxon>
        <taxon>Flavobacteriales</taxon>
        <taxon>Flavobacteriaceae</taxon>
        <taxon>Flavobacterium</taxon>
    </lineage>
</organism>
<accession>A0ABV9P9F6</accession>
<evidence type="ECO:0000313" key="3">
    <source>
        <dbReference type="Proteomes" id="UP001595885"/>
    </source>
</evidence>
<sequence>MKNLIVTLSLILCTSYGFAQNKNVQTEEKTTVRTVRDSDGEKKIVKKEEKQEVQNIEFEDNGKNTLNKDMKNTPVEVTSKTEVSVDGVTRSIDVDRSAYYNLDGTKYEVAVDKTGYSLKNTKGKNLGILRKTSNNNYIYVENNKVSVGYFDNDGNLILETYDSKNDVMIVDKYMVVK</sequence>
<evidence type="ECO:0000313" key="2">
    <source>
        <dbReference type="EMBL" id="MFC4740692.1"/>
    </source>
</evidence>
<proteinExistence type="predicted"/>
<dbReference type="RefSeq" id="WP_379742575.1">
    <property type="nucleotide sequence ID" value="NZ_JBHSGW010000027.1"/>
</dbReference>
<keyword evidence="1" id="KW-0732">Signal</keyword>